<proteinExistence type="predicted"/>
<sequence length="69" mass="7894">MLLITFITVHRTNLIHLTSIRAGSSSSRINRLEPSRRITIFNELVITSTYTSTCITVHQTNSVHRSKIR</sequence>
<evidence type="ECO:0000313" key="2">
    <source>
        <dbReference type="Proteomes" id="UP000479000"/>
    </source>
</evidence>
<accession>A0A6H5G2Q6</accession>
<feature type="non-terminal residue" evidence="1">
    <location>
        <position position="69"/>
    </location>
</feature>
<dbReference type="AlphaFoldDB" id="A0A6H5G2Q6"/>
<gene>
    <name evidence="1" type="ORF">NTEN_LOCUS2538</name>
</gene>
<protein>
    <submittedName>
        <fullName evidence="1">Uncharacterized protein</fullName>
    </submittedName>
</protein>
<evidence type="ECO:0000313" key="1">
    <source>
        <dbReference type="EMBL" id="CAA9995797.1"/>
    </source>
</evidence>
<name>A0A6H5G2Q6_9HEMI</name>
<reference evidence="1 2" key="1">
    <citation type="submission" date="2020-02" db="EMBL/GenBank/DDBJ databases">
        <authorList>
            <person name="Ferguson B K."/>
        </authorList>
    </citation>
    <scope>NUCLEOTIDE SEQUENCE [LARGE SCALE GENOMIC DNA]</scope>
</reference>
<keyword evidence="2" id="KW-1185">Reference proteome</keyword>
<dbReference type="EMBL" id="CADCXU010004061">
    <property type="protein sequence ID" value="CAA9995797.1"/>
    <property type="molecule type" value="Genomic_DNA"/>
</dbReference>
<dbReference type="Proteomes" id="UP000479000">
    <property type="component" value="Unassembled WGS sequence"/>
</dbReference>
<organism evidence="1 2">
    <name type="scientific">Nesidiocoris tenuis</name>
    <dbReference type="NCBI Taxonomy" id="355587"/>
    <lineage>
        <taxon>Eukaryota</taxon>
        <taxon>Metazoa</taxon>
        <taxon>Ecdysozoa</taxon>
        <taxon>Arthropoda</taxon>
        <taxon>Hexapoda</taxon>
        <taxon>Insecta</taxon>
        <taxon>Pterygota</taxon>
        <taxon>Neoptera</taxon>
        <taxon>Paraneoptera</taxon>
        <taxon>Hemiptera</taxon>
        <taxon>Heteroptera</taxon>
        <taxon>Panheteroptera</taxon>
        <taxon>Cimicomorpha</taxon>
        <taxon>Miridae</taxon>
        <taxon>Dicyphina</taxon>
        <taxon>Nesidiocoris</taxon>
    </lineage>
</organism>